<evidence type="ECO:0000313" key="4">
    <source>
        <dbReference type="EMBL" id="RGJ08539.1"/>
    </source>
</evidence>
<proteinExistence type="predicted"/>
<dbReference type="AlphaFoldDB" id="A0A174N2C4"/>
<evidence type="ECO:0000313" key="5">
    <source>
        <dbReference type="EMBL" id="RGM01212.1"/>
    </source>
</evidence>
<feature type="domain" description="Ferrous iron transporter FeoA-like" evidence="2">
    <location>
        <begin position="3"/>
        <end position="70"/>
    </location>
</feature>
<evidence type="ECO:0000313" key="6">
    <source>
        <dbReference type="Proteomes" id="UP000095651"/>
    </source>
</evidence>
<dbReference type="InterPro" id="IPR008988">
    <property type="entry name" value="Transcriptional_repressor_C"/>
</dbReference>
<dbReference type="InterPro" id="IPR038157">
    <property type="entry name" value="FeoA_core_dom"/>
</dbReference>
<sequence length="70" mass="7825">MQSLAQAKAGDDYTIKWMFGAPQILEFLKGYGIREGSDIRVFQQGKDGIIIGRDNVRLAIGEDVARRIQV</sequence>
<gene>
    <name evidence="5" type="ORF">DXC39_19775</name>
    <name evidence="4" type="ORF">DXD79_03920</name>
    <name evidence="3" type="ORF">ERS852407_05858</name>
</gene>
<dbReference type="Proteomes" id="UP000263014">
    <property type="component" value="Unassembled WGS sequence"/>
</dbReference>
<dbReference type="EMBL" id="CYZE01000029">
    <property type="protein sequence ID" value="CUP41057.1"/>
    <property type="molecule type" value="Genomic_DNA"/>
</dbReference>
<organism evidence="3 6">
    <name type="scientific">Hungatella hathewayi</name>
    <dbReference type="NCBI Taxonomy" id="154046"/>
    <lineage>
        <taxon>Bacteria</taxon>
        <taxon>Bacillati</taxon>
        <taxon>Bacillota</taxon>
        <taxon>Clostridia</taxon>
        <taxon>Lachnospirales</taxon>
        <taxon>Lachnospiraceae</taxon>
        <taxon>Hungatella</taxon>
    </lineage>
</organism>
<dbReference type="InterPro" id="IPR007167">
    <property type="entry name" value="Fe-transptr_FeoA-like"/>
</dbReference>
<evidence type="ECO:0000259" key="2">
    <source>
        <dbReference type="Pfam" id="PF04023"/>
    </source>
</evidence>
<dbReference type="EMBL" id="QSON01000001">
    <property type="protein sequence ID" value="RGJ08539.1"/>
    <property type="molecule type" value="Genomic_DNA"/>
</dbReference>
<reference evidence="7 8" key="2">
    <citation type="submission" date="2018-08" db="EMBL/GenBank/DDBJ databases">
        <title>A genome reference for cultivated species of the human gut microbiota.</title>
        <authorList>
            <person name="Zou Y."/>
            <person name="Xue W."/>
            <person name="Luo G."/>
        </authorList>
    </citation>
    <scope>NUCLEOTIDE SEQUENCE [LARGE SCALE GENOMIC DNA]</scope>
    <source>
        <strain evidence="5 7">TF05-11AC</strain>
        <strain evidence="4 8">TM09-12</strain>
    </source>
</reference>
<evidence type="ECO:0000313" key="8">
    <source>
        <dbReference type="Proteomes" id="UP000263014"/>
    </source>
</evidence>
<dbReference type="EMBL" id="QSSQ01000023">
    <property type="protein sequence ID" value="RGM01212.1"/>
    <property type="molecule type" value="Genomic_DNA"/>
</dbReference>
<evidence type="ECO:0000256" key="1">
    <source>
        <dbReference type="ARBA" id="ARBA00023004"/>
    </source>
</evidence>
<dbReference type="Proteomes" id="UP000261257">
    <property type="component" value="Unassembled WGS sequence"/>
</dbReference>
<dbReference type="GO" id="GO:0046914">
    <property type="term" value="F:transition metal ion binding"/>
    <property type="evidence" value="ECO:0007669"/>
    <property type="project" value="InterPro"/>
</dbReference>
<dbReference type="Proteomes" id="UP000095651">
    <property type="component" value="Unassembled WGS sequence"/>
</dbReference>
<name>A0A174N2C4_9FIRM</name>
<dbReference type="Gene3D" id="2.30.30.90">
    <property type="match status" value="1"/>
</dbReference>
<accession>A0A174N2C4</accession>
<dbReference type="RefSeq" id="WP_055660586.1">
    <property type="nucleotide sequence ID" value="NZ_CABIXC010000029.1"/>
</dbReference>
<evidence type="ECO:0000313" key="7">
    <source>
        <dbReference type="Proteomes" id="UP000261257"/>
    </source>
</evidence>
<dbReference type="SUPFAM" id="SSF50037">
    <property type="entry name" value="C-terminal domain of transcriptional repressors"/>
    <property type="match status" value="1"/>
</dbReference>
<evidence type="ECO:0000313" key="3">
    <source>
        <dbReference type="EMBL" id="CUP41057.1"/>
    </source>
</evidence>
<protein>
    <submittedName>
        <fullName evidence="3">FeoA domain</fullName>
    </submittedName>
    <submittedName>
        <fullName evidence="4">Ferrous iron transport protein A</fullName>
    </submittedName>
</protein>
<reference evidence="3 6" key="1">
    <citation type="submission" date="2015-09" db="EMBL/GenBank/DDBJ databases">
        <authorList>
            <consortium name="Pathogen Informatics"/>
        </authorList>
    </citation>
    <scope>NUCLEOTIDE SEQUENCE [LARGE SCALE GENOMIC DNA]</scope>
    <source>
        <strain evidence="3 6">2789STDY5608850</strain>
    </source>
</reference>
<keyword evidence="1" id="KW-0408">Iron</keyword>
<dbReference type="Pfam" id="PF04023">
    <property type="entry name" value="FeoA"/>
    <property type="match status" value="1"/>
</dbReference>